<evidence type="ECO:0000313" key="6">
    <source>
        <dbReference type="Proteomes" id="UP000198809"/>
    </source>
</evidence>
<feature type="binding site" evidence="1">
    <location>
        <position position="57"/>
    </location>
    <ligand>
        <name>Zn(2+)</name>
        <dbReference type="ChEBI" id="CHEBI:29105"/>
        <label>1</label>
    </ligand>
</feature>
<evidence type="ECO:0000256" key="2">
    <source>
        <dbReference type="PIRSR" id="PIRSR039004-2"/>
    </source>
</evidence>
<feature type="binding site" description="via carbamate group" evidence="1">
    <location>
        <position position="151"/>
    </location>
    <ligand>
        <name>Zn(2+)</name>
        <dbReference type="ChEBI" id="CHEBI:29105"/>
        <label>1</label>
    </ligand>
</feature>
<dbReference type="EMBL" id="CP076607">
    <property type="protein sequence ID" value="QWU16450.1"/>
    <property type="molecule type" value="Genomic_DNA"/>
</dbReference>
<protein>
    <submittedName>
        <fullName evidence="4">Amidohydrolase/deacetylase family metallohydrolase</fullName>
        <ecNumber evidence="4">3.5.2.3</ecNumber>
    </submittedName>
    <submittedName>
        <fullName evidence="5">Dihydroorotase</fullName>
    </submittedName>
</protein>
<feature type="site" description="Transition state stabilizer" evidence="3">
    <location>
        <position position="153"/>
    </location>
</feature>
<dbReference type="NCBIfam" id="TIGR03583">
    <property type="entry name" value="EF_0837"/>
    <property type="match status" value="1"/>
</dbReference>
<feature type="binding site" evidence="1">
    <location>
        <position position="207"/>
    </location>
    <ligand>
        <name>Zn(2+)</name>
        <dbReference type="ChEBI" id="CHEBI:29105"/>
        <label>2</label>
    </ligand>
</feature>
<feature type="binding site" evidence="1">
    <location>
        <position position="59"/>
    </location>
    <ligand>
        <name>Zn(2+)</name>
        <dbReference type="ChEBI" id="CHEBI:29105"/>
        <label>1</label>
    </ligand>
</feature>
<dbReference type="GO" id="GO:0004151">
    <property type="term" value="F:dihydroorotase activity"/>
    <property type="evidence" value="ECO:0007669"/>
    <property type="project" value="UniProtKB-EC"/>
</dbReference>
<evidence type="ECO:0000313" key="7">
    <source>
        <dbReference type="Proteomes" id="UP000683429"/>
    </source>
</evidence>
<dbReference type="PANTHER" id="PTHR42717:SF1">
    <property type="entry name" value="IMIDAZOLONEPROPIONASE AND RELATED AMIDOHYDROLASES"/>
    <property type="match status" value="1"/>
</dbReference>
<dbReference type="InterPro" id="IPR011059">
    <property type="entry name" value="Metal-dep_hydrolase_composite"/>
</dbReference>
<dbReference type="SUPFAM" id="SSF51556">
    <property type="entry name" value="Metallo-dependent hydrolases"/>
    <property type="match status" value="1"/>
</dbReference>
<keyword evidence="7" id="KW-1185">Reference proteome</keyword>
<dbReference type="NCBIfam" id="NF006689">
    <property type="entry name" value="PRK09237.1"/>
    <property type="match status" value="1"/>
</dbReference>
<feature type="binding site" description="via carbamate group" evidence="1">
    <location>
        <position position="151"/>
    </location>
    <ligand>
        <name>Zn(2+)</name>
        <dbReference type="ChEBI" id="CHEBI:29105"/>
        <label>2</label>
    </ligand>
</feature>
<name>A0A1H8P6F2_9BACL</name>
<reference evidence="5 6" key="1">
    <citation type="submission" date="2016-10" db="EMBL/GenBank/DDBJ databases">
        <authorList>
            <person name="de Groot N.N."/>
        </authorList>
    </citation>
    <scope>NUCLEOTIDE SEQUENCE [LARGE SCALE GENOMIC DNA]</scope>
    <source>
        <strain evidence="5 6">CGMCC 1.10238</strain>
    </source>
</reference>
<feature type="binding site" evidence="1">
    <location>
        <position position="267"/>
    </location>
    <ligand>
        <name>Zn(2+)</name>
        <dbReference type="ChEBI" id="CHEBI:29105"/>
        <label>1</label>
    </ligand>
</feature>
<dbReference type="Gene3D" id="3.20.20.140">
    <property type="entry name" value="Metal-dependent hydrolases"/>
    <property type="match status" value="1"/>
</dbReference>
<dbReference type="STRING" id="1333845.SAMN04487895_10759"/>
<proteinExistence type="predicted"/>
<keyword evidence="1" id="KW-0479">Metal-binding</keyword>
<keyword evidence="4" id="KW-0378">Hydrolase</keyword>
<dbReference type="InterPro" id="IPR020043">
    <property type="entry name" value="Deacetylase_Atu3266-like"/>
</dbReference>
<dbReference type="PANTHER" id="PTHR42717">
    <property type="entry name" value="DIHYDROOROTASE-RELATED"/>
    <property type="match status" value="1"/>
</dbReference>
<feature type="modified residue" description="N6-carboxylysine" evidence="2">
    <location>
        <position position="151"/>
    </location>
</feature>
<dbReference type="InterPro" id="IPR032466">
    <property type="entry name" value="Metal_Hydrolase"/>
</dbReference>
<organism evidence="5 6">
    <name type="scientific">Paenibacillus sophorae</name>
    <dbReference type="NCBI Taxonomy" id="1333845"/>
    <lineage>
        <taxon>Bacteria</taxon>
        <taxon>Bacillati</taxon>
        <taxon>Bacillota</taxon>
        <taxon>Bacilli</taxon>
        <taxon>Bacillales</taxon>
        <taxon>Paenibacillaceae</taxon>
        <taxon>Paenibacillus</taxon>
    </lineage>
</organism>
<dbReference type="PIRSF" id="PIRSF039004">
    <property type="entry name" value="ADE_EF_0837"/>
    <property type="match status" value="1"/>
</dbReference>
<dbReference type="AlphaFoldDB" id="A0A1H8P6F2"/>
<dbReference type="RefSeq" id="WP_090834210.1">
    <property type="nucleotide sequence ID" value="NZ_CP076607.1"/>
</dbReference>
<evidence type="ECO:0000256" key="3">
    <source>
        <dbReference type="PIRSR" id="PIRSR039004-3"/>
    </source>
</evidence>
<accession>A0A1H8P6F2</accession>
<feature type="binding site" evidence="1">
    <location>
        <position position="184"/>
    </location>
    <ligand>
        <name>Zn(2+)</name>
        <dbReference type="ChEBI" id="CHEBI:29105"/>
        <label>2</label>
    </ligand>
</feature>
<evidence type="ECO:0000256" key="1">
    <source>
        <dbReference type="PIRSR" id="PIRSR039004-1"/>
    </source>
</evidence>
<evidence type="ECO:0000313" key="5">
    <source>
        <dbReference type="EMBL" id="SEO37258.1"/>
    </source>
</evidence>
<dbReference type="Gene3D" id="2.30.40.10">
    <property type="entry name" value="Urease, subunit C, domain 1"/>
    <property type="match status" value="1"/>
</dbReference>
<sequence length="370" mass="40249">MQEKLLLSHLQLVGGQMADIVVEDGRIAELTPPGQGRGDRVIDGSGLYVSSGWIDMHVHAFPEFDPYGDEIDEIGIKQGVTTIVDAGSCGADRIGELAASRLGARTDLLAFLNISRIGLKRIDELSRLEWIDLRQAAESAREYRDMIVGFKARISSSVVAGSGLSPLRMARCLSSETDLPLMIHIGSGPPDIIEIVPLLEQGDVLTHYLNGKENNLFDGEGQPLPVLLDARDRGVHLDVGHGTASFSFRVAEAARRHGISPDTISSDIYRGNRLNGPVYSLANVMSKFLYLGYPLNEVIDAVTVRAAAWLKRPELGRIQPGDAARLTLFSVEERPVRLTDSEGVTKEAALRIIPKGVVIHGEYAACEIRP</sequence>
<dbReference type="EC" id="3.5.2.3" evidence="4"/>
<dbReference type="OrthoDB" id="9796020at2"/>
<dbReference type="SUPFAM" id="SSF51338">
    <property type="entry name" value="Composite domain of metallo-dependent hydrolases"/>
    <property type="match status" value="1"/>
</dbReference>
<dbReference type="GO" id="GO:0046872">
    <property type="term" value="F:metal ion binding"/>
    <property type="evidence" value="ECO:0007669"/>
    <property type="project" value="UniProtKB-KW"/>
</dbReference>
<dbReference type="Proteomes" id="UP000198809">
    <property type="component" value="Unassembled WGS sequence"/>
</dbReference>
<dbReference type="InterPro" id="IPR047601">
    <property type="entry name" value="EF_0837-like"/>
</dbReference>
<keyword evidence="1" id="KW-0862">Zinc</keyword>
<reference evidence="4 7" key="2">
    <citation type="submission" date="2021-06" db="EMBL/GenBank/DDBJ databases">
        <title>Whole genome sequence of Paenibacillus sophorae DSM23020 for comparative genomics.</title>
        <authorList>
            <person name="Kim M.-J."/>
            <person name="Lee G."/>
            <person name="Shin J.-H."/>
        </authorList>
    </citation>
    <scope>NUCLEOTIDE SEQUENCE [LARGE SCALE GENOMIC DNA]</scope>
    <source>
        <strain evidence="4 7">DSM 23020</strain>
    </source>
</reference>
<dbReference type="GO" id="GO:0019213">
    <property type="term" value="F:deacetylase activity"/>
    <property type="evidence" value="ECO:0007669"/>
    <property type="project" value="InterPro"/>
</dbReference>
<dbReference type="Proteomes" id="UP000683429">
    <property type="component" value="Chromosome"/>
</dbReference>
<evidence type="ECO:0000313" key="4">
    <source>
        <dbReference type="EMBL" id="QWU16450.1"/>
    </source>
</evidence>
<gene>
    <name evidence="4" type="ORF">KP014_04205</name>
    <name evidence="5" type="ORF">SAMN04487895_10759</name>
</gene>
<dbReference type="EMBL" id="FODH01000007">
    <property type="protein sequence ID" value="SEO37258.1"/>
    <property type="molecule type" value="Genomic_DNA"/>
</dbReference>